<evidence type="ECO:0000313" key="2">
    <source>
        <dbReference type="EMBL" id="MYN01731.1"/>
    </source>
</evidence>
<dbReference type="SUPFAM" id="SSF143422">
    <property type="entry name" value="Transposase IS200-like"/>
    <property type="match status" value="1"/>
</dbReference>
<sequence length="242" mass="27162">MSRPPRTQFPGAMHHVTARGNRKAIIFHDKLDFLSWQTIVARAADRFGFVCHAYCQMPNHYHLLVETPTANLSEAMHYINCLYAQVFNVRHGLTGHVLQGRFHSVLLEQEEHFMELARYIPLNPVRAGLAACAEEWLWSSYRATAGLAVAPDWLDTETIRKRFHGKTDAERTSAFCDFVAAGIGGRDPLRPPALPAVNGKQDRQHAIAEAILSGHYSPAEIAEHFQVSTKTVQRIRAAEAAR</sequence>
<dbReference type="Pfam" id="PF01797">
    <property type="entry name" value="Y1_Tnp"/>
    <property type="match status" value="1"/>
</dbReference>
<dbReference type="GO" id="GO:0006313">
    <property type="term" value="P:DNA transposition"/>
    <property type="evidence" value="ECO:0007669"/>
    <property type="project" value="InterPro"/>
</dbReference>
<keyword evidence="3" id="KW-1185">Reference proteome</keyword>
<comment type="caution">
    <text evidence="2">The sequence shown here is derived from an EMBL/GenBank/DDBJ whole genome shotgun (WGS) entry which is preliminary data.</text>
</comment>
<evidence type="ECO:0000313" key="3">
    <source>
        <dbReference type="Proteomes" id="UP000448575"/>
    </source>
</evidence>
<evidence type="ECO:0000259" key="1">
    <source>
        <dbReference type="SMART" id="SM01321"/>
    </source>
</evidence>
<dbReference type="SMART" id="SM01321">
    <property type="entry name" value="Y1_Tnp"/>
    <property type="match status" value="1"/>
</dbReference>
<accession>A0A6N9HDU9</accession>
<dbReference type="EMBL" id="WWCJ01000004">
    <property type="protein sequence ID" value="MYN01731.1"/>
    <property type="molecule type" value="Genomic_DNA"/>
</dbReference>
<gene>
    <name evidence="2" type="ORF">GTP41_06420</name>
</gene>
<proteinExistence type="predicted"/>
<dbReference type="Proteomes" id="UP000448575">
    <property type="component" value="Unassembled WGS sequence"/>
</dbReference>
<dbReference type="RefSeq" id="WP_161024743.1">
    <property type="nucleotide sequence ID" value="NZ_WWCJ01000004.1"/>
</dbReference>
<dbReference type="PANTHER" id="PTHR34322">
    <property type="entry name" value="TRANSPOSASE, Y1_TNP DOMAIN-CONTAINING"/>
    <property type="match status" value="1"/>
</dbReference>
<dbReference type="GO" id="GO:0004803">
    <property type="term" value="F:transposase activity"/>
    <property type="evidence" value="ECO:0007669"/>
    <property type="project" value="InterPro"/>
</dbReference>
<dbReference type="GO" id="GO:0003677">
    <property type="term" value="F:DNA binding"/>
    <property type="evidence" value="ECO:0007669"/>
    <property type="project" value="InterPro"/>
</dbReference>
<organism evidence="2 3">
    <name type="scientific">Pseudoduganella guangdongensis</name>
    <dbReference type="NCBI Taxonomy" id="2692179"/>
    <lineage>
        <taxon>Bacteria</taxon>
        <taxon>Pseudomonadati</taxon>
        <taxon>Pseudomonadota</taxon>
        <taxon>Betaproteobacteria</taxon>
        <taxon>Burkholderiales</taxon>
        <taxon>Oxalobacteraceae</taxon>
        <taxon>Telluria group</taxon>
        <taxon>Pseudoduganella</taxon>
    </lineage>
</organism>
<dbReference type="AlphaFoldDB" id="A0A6N9HDU9"/>
<dbReference type="InterPro" id="IPR002686">
    <property type="entry name" value="Transposase_17"/>
</dbReference>
<feature type="domain" description="Transposase IS200-like" evidence="1">
    <location>
        <begin position="9"/>
        <end position="123"/>
    </location>
</feature>
<protein>
    <submittedName>
        <fullName evidence="2">Addiction module toxin RelE</fullName>
    </submittedName>
</protein>
<dbReference type="Gene3D" id="3.30.70.1290">
    <property type="entry name" value="Transposase IS200-like"/>
    <property type="match status" value="1"/>
</dbReference>
<reference evidence="2 3" key="1">
    <citation type="submission" date="2019-12" db="EMBL/GenBank/DDBJ databases">
        <title>Novel species isolated from a subtropical stream in China.</title>
        <authorList>
            <person name="Lu H."/>
        </authorList>
    </citation>
    <scope>NUCLEOTIDE SEQUENCE [LARGE SCALE GENOMIC DNA]</scope>
    <source>
        <strain evidence="2 3">DS3</strain>
    </source>
</reference>
<dbReference type="InterPro" id="IPR036515">
    <property type="entry name" value="Transposase_17_sf"/>
</dbReference>
<name>A0A6N9HDU9_9BURK</name>
<dbReference type="PANTHER" id="PTHR34322:SF2">
    <property type="entry name" value="TRANSPOSASE IS200-LIKE DOMAIN-CONTAINING PROTEIN"/>
    <property type="match status" value="1"/>
</dbReference>